<feature type="transmembrane region" description="Helical" evidence="7">
    <location>
        <begin position="216"/>
        <end position="239"/>
    </location>
</feature>
<dbReference type="EMBL" id="JBEZFP010000149">
    <property type="protein sequence ID" value="MEU8139000.1"/>
    <property type="molecule type" value="Genomic_DNA"/>
</dbReference>
<evidence type="ECO:0000256" key="7">
    <source>
        <dbReference type="HAMAP-Rule" id="MF_00902"/>
    </source>
</evidence>
<evidence type="ECO:0000256" key="1">
    <source>
        <dbReference type="ARBA" id="ARBA00004141"/>
    </source>
</evidence>
<dbReference type="NCBIfam" id="TIGR00945">
    <property type="entry name" value="tatC"/>
    <property type="match status" value="1"/>
</dbReference>
<protein>
    <recommendedName>
        <fullName evidence="7">Sec-independent protein translocase protein TatC</fullName>
    </recommendedName>
</protein>
<reference evidence="9 10" key="1">
    <citation type="submission" date="2024-06" db="EMBL/GenBank/DDBJ databases">
        <title>The Natural Products Discovery Center: Release of the First 8490 Sequenced Strains for Exploring Actinobacteria Biosynthetic Diversity.</title>
        <authorList>
            <person name="Kalkreuter E."/>
            <person name="Kautsar S.A."/>
            <person name="Yang D."/>
            <person name="Bader C.D."/>
            <person name="Teijaro C.N."/>
            <person name="Fluegel L."/>
            <person name="Davis C.M."/>
            <person name="Simpson J.R."/>
            <person name="Lauterbach L."/>
            <person name="Steele A.D."/>
            <person name="Gui C."/>
            <person name="Meng S."/>
            <person name="Li G."/>
            <person name="Viehrig K."/>
            <person name="Ye F."/>
            <person name="Su P."/>
            <person name="Kiefer A.F."/>
            <person name="Nichols A."/>
            <person name="Cepeda A.J."/>
            <person name="Yan W."/>
            <person name="Fan B."/>
            <person name="Jiang Y."/>
            <person name="Adhikari A."/>
            <person name="Zheng C.-J."/>
            <person name="Schuster L."/>
            <person name="Cowan T.M."/>
            <person name="Smanski M.J."/>
            <person name="Chevrette M.G."/>
            <person name="De Carvalho L.P.S."/>
            <person name="Shen B."/>
        </authorList>
    </citation>
    <scope>NUCLEOTIDE SEQUENCE [LARGE SCALE GENOMIC DNA]</scope>
    <source>
        <strain evidence="9 10">NPDC048946</strain>
    </source>
</reference>
<dbReference type="Proteomes" id="UP001551482">
    <property type="component" value="Unassembled WGS sequence"/>
</dbReference>
<dbReference type="PANTHER" id="PTHR30371">
    <property type="entry name" value="SEC-INDEPENDENT PROTEIN TRANSLOCASE PROTEIN TATC"/>
    <property type="match status" value="1"/>
</dbReference>
<accession>A0ABV3DTB8</accession>
<keyword evidence="6 7" id="KW-0472">Membrane</keyword>
<feature type="transmembrane region" description="Helical" evidence="7">
    <location>
        <begin position="192"/>
        <end position="210"/>
    </location>
</feature>
<name>A0ABV3DTB8_9ACTN</name>
<dbReference type="HAMAP" id="MF_00902">
    <property type="entry name" value="TatC"/>
    <property type="match status" value="1"/>
</dbReference>
<evidence type="ECO:0000256" key="3">
    <source>
        <dbReference type="ARBA" id="ARBA00022927"/>
    </source>
</evidence>
<dbReference type="PANTHER" id="PTHR30371:SF0">
    <property type="entry name" value="SEC-INDEPENDENT PROTEIN TRANSLOCASE PROTEIN TATC, CHLOROPLASTIC-RELATED"/>
    <property type="match status" value="1"/>
</dbReference>
<comment type="similarity">
    <text evidence="7">Belongs to the TatC family.</text>
</comment>
<evidence type="ECO:0000256" key="8">
    <source>
        <dbReference type="SAM" id="MobiDB-lite"/>
    </source>
</evidence>
<proteinExistence type="inferred from homology"/>
<dbReference type="InterPro" id="IPR002033">
    <property type="entry name" value="TatC"/>
</dbReference>
<keyword evidence="10" id="KW-1185">Reference proteome</keyword>
<evidence type="ECO:0000256" key="4">
    <source>
        <dbReference type="ARBA" id="ARBA00022989"/>
    </source>
</evidence>
<evidence type="ECO:0000313" key="10">
    <source>
        <dbReference type="Proteomes" id="UP001551482"/>
    </source>
</evidence>
<evidence type="ECO:0000313" key="9">
    <source>
        <dbReference type="EMBL" id="MEU8139000.1"/>
    </source>
</evidence>
<feature type="transmembrane region" description="Helical" evidence="7">
    <location>
        <begin position="160"/>
        <end position="180"/>
    </location>
</feature>
<comment type="function">
    <text evidence="7">Part of the twin-arginine translocation (Tat) system that transports large folded proteins containing a characteristic twin-arginine motif in their signal peptide across membranes. Together with TatB, TatC is part of a receptor directly interacting with Tat signal peptides.</text>
</comment>
<dbReference type="RefSeq" id="WP_358362819.1">
    <property type="nucleotide sequence ID" value="NZ_JBEZFP010000149.1"/>
</dbReference>
<keyword evidence="7" id="KW-0813">Transport</keyword>
<keyword evidence="7" id="KW-1003">Cell membrane</keyword>
<keyword evidence="5 7" id="KW-0811">Translocation</keyword>
<comment type="caution">
    <text evidence="9">The sequence shown here is derived from an EMBL/GenBank/DDBJ whole genome shotgun (WGS) entry which is preliminary data.</text>
</comment>
<feature type="region of interest" description="Disordered" evidence="8">
    <location>
        <begin position="248"/>
        <end position="295"/>
    </location>
</feature>
<keyword evidence="3 7" id="KW-0653">Protein transport</keyword>
<sequence length="295" mass="32261">MPLMDHLRELRNRLVKALLAVMLVTIVAAFYYKDVAKFLVDPVCDLDNVSGVGNNQQCGEGVLVQSGVLSPFSIMLKVSLTTGVVVAAPVWLYQLWAFLAPGLHKHEKRYAISFVAIGAPLFAAGAWFSYTILPHALDALLGFTISDANNQIQLDEYLDFVLRMVIVFGLACELPLILILMNVAGLVSARQLVGWWRWVVMGIFVFGAVATPTTDPLTMCLLAVPITVLYVLAVLFAWINDKRRGRSRKETLGGDVDDDEASALDLTPSRIEQAPPAPRNGDGSEQPVVHADDIT</sequence>
<keyword evidence="4 7" id="KW-1133">Transmembrane helix</keyword>
<dbReference type="PRINTS" id="PR01840">
    <property type="entry name" value="TATCFAMILY"/>
</dbReference>
<evidence type="ECO:0000256" key="5">
    <source>
        <dbReference type="ARBA" id="ARBA00023010"/>
    </source>
</evidence>
<comment type="subunit">
    <text evidence="7">The Tat system comprises two distinct complexes: a TatABC complex, containing multiple copies of TatA, TatB and TatC subunits, and a separate TatA complex, containing only TatA subunits. Substrates initially bind to the TatABC complex, which probably triggers association of the separate TatA complex to form the active translocon.</text>
</comment>
<feature type="transmembrane region" description="Helical" evidence="7">
    <location>
        <begin position="111"/>
        <end position="133"/>
    </location>
</feature>
<feature type="transmembrane region" description="Helical" evidence="7">
    <location>
        <begin position="78"/>
        <end position="99"/>
    </location>
</feature>
<dbReference type="Pfam" id="PF00902">
    <property type="entry name" value="TatC"/>
    <property type="match status" value="1"/>
</dbReference>
<evidence type="ECO:0000256" key="2">
    <source>
        <dbReference type="ARBA" id="ARBA00022692"/>
    </source>
</evidence>
<gene>
    <name evidence="7 9" type="primary">tatC</name>
    <name evidence="9" type="ORF">AB0C36_36565</name>
</gene>
<comment type="subcellular location">
    <subcellularLocation>
        <location evidence="7">Cell membrane</location>
        <topology evidence="7">Multi-pass membrane protein</topology>
    </subcellularLocation>
    <subcellularLocation>
        <location evidence="1">Membrane</location>
        <topology evidence="1">Multi-pass membrane protein</topology>
    </subcellularLocation>
</comment>
<evidence type="ECO:0000256" key="6">
    <source>
        <dbReference type="ARBA" id="ARBA00023136"/>
    </source>
</evidence>
<organism evidence="9 10">
    <name type="scientific">Streptodolium elevatio</name>
    <dbReference type="NCBI Taxonomy" id="3157996"/>
    <lineage>
        <taxon>Bacteria</taxon>
        <taxon>Bacillati</taxon>
        <taxon>Actinomycetota</taxon>
        <taxon>Actinomycetes</taxon>
        <taxon>Kitasatosporales</taxon>
        <taxon>Streptomycetaceae</taxon>
        <taxon>Streptodolium</taxon>
    </lineage>
</organism>
<keyword evidence="2 7" id="KW-0812">Transmembrane</keyword>
<feature type="transmembrane region" description="Helical" evidence="7">
    <location>
        <begin position="14"/>
        <end position="32"/>
    </location>
</feature>